<evidence type="ECO:0000313" key="4">
    <source>
        <dbReference type="EMBL" id="KKN80994.1"/>
    </source>
</evidence>
<organism evidence="4">
    <name type="scientific">marine sediment metagenome</name>
    <dbReference type="NCBI Taxonomy" id="412755"/>
    <lineage>
        <taxon>unclassified sequences</taxon>
        <taxon>metagenomes</taxon>
        <taxon>ecological metagenomes</taxon>
    </lineage>
</organism>
<dbReference type="GO" id="GO:0008113">
    <property type="term" value="F:peptide-methionine (S)-S-oxide reductase activity"/>
    <property type="evidence" value="ECO:0007669"/>
    <property type="project" value="UniProtKB-EC"/>
</dbReference>
<keyword evidence="2" id="KW-0560">Oxidoreductase</keyword>
<reference evidence="4" key="1">
    <citation type="journal article" date="2015" name="Nature">
        <title>Complex archaea that bridge the gap between prokaryotes and eukaryotes.</title>
        <authorList>
            <person name="Spang A."/>
            <person name="Saw J.H."/>
            <person name="Jorgensen S.L."/>
            <person name="Zaremba-Niedzwiedzka K."/>
            <person name="Martijn J."/>
            <person name="Lind A.E."/>
            <person name="van Eijk R."/>
            <person name="Schleper C."/>
            <person name="Guy L."/>
            <person name="Ettema T.J."/>
        </authorList>
    </citation>
    <scope>NUCLEOTIDE SEQUENCE</scope>
</reference>
<gene>
    <name evidence="4" type="ORF">LCGC14_0323650</name>
</gene>
<dbReference type="HAMAP" id="MF_01401">
    <property type="entry name" value="MsrA"/>
    <property type="match status" value="1"/>
</dbReference>
<name>A0A0F9TNV2_9ZZZZ</name>
<evidence type="ECO:0000256" key="2">
    <source>
        <dbReference type="ARBA" id="ARBA00023002"/>
    </source>
</evidence>
<dbReference type="NCBIfam" id="TIGR00401">
    <property type="entry name" value="msrA"/>
    <property type="match status" value="1"/>
</dbReference>
<dbReference type="PANTHER" id="PTHR43774:SF1">
    <property type="entry name" value="PEPTIDE METHIONINE SULFOXIDE REDUCTASE MSRA 2"/>
    <property type="match status" value="1"/>
</dbReference>
<evidence type="ECO:0000256" key="1">
    <source>
        <dbReference type="ARBA" id="ARBA00012502"/>
    </source>
</evidence>
<dbReference type="SUPFAM" id="SSF55068">
    <property type="entry name" value="Peptide methionine sulfoxide reductase"/>
    <property type="match status" value="1"/>
</dbReference>
<evidence type="ECO:0000259" key="3">
    <source>
        <dbReference type="Pfam" id="PF01625"/>
    </source>
</evidence>
<dbReference type="Gene3D" id="3.30.1060.10">
    <property type="entry name" value="Peptide methionine sulphoxide reductase MsrA"/>
    <property type="match status" value="1"/>
</dbReference>
<comment type="caution">
    <text evidence="4">The sequence shown here is derived from an EMBL/GenBank/DDBJ whole genome shotgun (WGS) entry which is preliminary data.</text>
</comment>
<feature type="domain" description="Peptide methionine sulphoxide reductase MsrA" evidence="3">
    <location>
        <begin position="33"/>
        <end position="183"/>
    </location>
</feature>
<dbReference type="PANTHER" id="PTHR43774">
    <property type="entry name" value="PEPTIDE METHIONINE SULFOXIDE REDUCTASE"/>
    <property type="match status" value="1"/>
</dbReference>
<dbReference type="InterPro" id="IPR036509">
    <property type="entry name" value="Met_Sox_Rdtase_MsrA_sf"/>
</dbReference>
<dbReference type="InterPro" id="IPR002569">
    <property type="entry name" value="Met_Sox_Rdtase_MsrA_dom"/>
</dbReference>
<dbReference type="EC" id="1.8.4.11" evidence="1"/>
<sequence length="201" mass="22530">MNKTIALSALLLLAPLTQAAEPLTKGPDGTKMVVFSGGCFWCTESDFDKVEGVVETVSGYTGGAAETADYEQVSSGRTGHIESVAVFYDPSKTDYNKLVEIFWPTIDPVTANAQFCDHGPQYRSAVYYANDEQKAVLEASRKKLTESGRFDDPIVTEILPLKPFYAAEDYHQDYHNKNPLRYNFYRTTCGRDARLEELWDK</sequence>
<accession>A0A0F9TNV2</accession>
<dbReference type="AlphaFoldDB" id="A0A0F9TNV2"/>
<proteinExistence type="inferred from homology"/>
<dbReference type="Pfam" id="PF01625">
    <property type="entry name" value="PMSR"/>
    <property type="match status" value="1"/>
</dbReference>
<dbReference type="EMBL" id="LAZR01000221">
    <property type="protein sequence ID" value="KKN80994.1"/>
    <property type="molecule type" value="Genomic_DNA"/>
</dbReference>
<protein>
    <recommendedName>
        <fullName evidence="1">peptide-methionine (S)-S-oxide reductase</fullName>
        <ecNumber evidence="1">1.8.4.11</ecNumber>
    </recommendedName>
</protein>